<proteinExistence type="predicted"/>
<dbReference type="AlphaFoldDB" id="A0AA38HAT2"/>
<feature type="compositionally biased region" description="Pro residues" evidence="1">
    <location>
        <begin position="1"/>
        <end position="10"/>
    </location>
</feature>
<dbReference type="RefSeq" id="XP_052945533.1">
    <property type="nucleotide sequence ID" value="XM_053092938.1"/>
</dbReference>
<feature type="compositionally biased region" description="Low complexity" evidence="1">
    <location>
        <begin position="573"/>
        <end position="594"/>
    </location>
</feature>
<feature type="region of interest" description="Disordered" evidence="1">
    <location>
        <begin position="260"/>
        <end position="414"/>
    </location>
</feature>
<feature type="compositionally biased region" description="Polar residues" evidence="1">
    <location>
        <begin position="155"/>
        <end position="179"/>
    </location>
</feature>
<feature type="region of interest" description="Disordered" evidence="1">
    <location>
        <begin position="646"/>
        <end position="675"/>
    </location>
</feature>
<dbReference type="Proteomes" id="UP001164286">
    <property type="component" value="Unassembled WGS sequence"/>
</dbReference>
<gene>
    <name evidence="2" type="ORF">MKK02DRAFT_44457</name>
</gene>
<feature type="compositionally biased region" description="Basic and acidic residues" evidence="1">
    <location>
        <begin position="268"/>
        <end position="279"/>
    </location>
</feature>
<feature type="compositionally biased region" description="Acidic residues" evidence="1">
    <location>
        <begin position="336"/>
        <end position="349"/>
    </location>
</feature>
<keyword evidence="3" id="KW-1185">Reference proteome</keyword>
<sequence length="675" mass="70713">MPPSPRPLTPRQPDDLDMTAVSAEPSPRNPPTSPVRFATSKNAFGLHASPSSSSTSSTREDRNLLVVEQSPPMGSTHKPRLRRPSMLSLAQNASFGSESEGGGDEMSNTEGTGPGPPVSAPAGPAALSSSAENRGGSQAHINPFAPTSLRYPPQWGSSAFTLRSQQESRTNHPTFEGLSTTTPPTVTPAMMPDQSGPEADMEDPQPKPPLRWVPSHLQTASARRKGKSRMEDQLIIDPSPQPELHRPPFTGRPLPASLLATLMSESAPGDHEIQSEARLQRLISSHPRALPFTPRASRSQRGRFPETVGDDEDDDDFPNRRAIWAARAWTRRDSSSDSDSDDMPVDEGPPEPVNSAFAAGMDMDRLISGSDSWPHLSDSGRVTPSLGGGSGSGTGSAGYPTPPSNGQPWDKSRSARMSFSAGLVPSPGTGFGLPNAFGGLGMGTGTPMGSPTVEKLELAASPGAHSAMSTASPSLMQYRESSGGSASVRPGKRKAQVDDRFDPYKRHRGSSPSLPPATGYPMSPSRPTAAIPIPPSPGYNLYSTMLSTSTSTPGQGGREQINLRTKANHPYTRPMASRSRAASPALSIGSTSGSLGTGGGGLGSGRGSFALGGAFNQVNNGGPGVPAPALGGLGLLSLAHRGEEVRMIKEDREGEEGEDMGRTDSGMGSERMEED</sequence>
<comment type="caution">
    <text evidence="2">The sequence shown here is derived from an EMBL/GenBank/DDBJ whole genome shotgun (WGS) entry which is preliminary data.</text>
</comment>
<feature type="compositionally biased region" description="Basic and acidic residues" evidence="1">
    <location>
        <begin position="495"/>
        <end position="504"/>
    </location>
</feature>
<feature type="compositionally biased region" description="Low complexity" evidence="1">
    <location>
        <begin position="120"/>
        <end position="131"/>
    </location>
</feature>
<feature type="region of interest" description="Disordered" evidence="1">
    <location>
        <begin position="1"/>
        <end position="231"/>
    </location>
</feature>
<reference evidence="2" key="1">
    <citation type="journal article" date="2022" name="G3 (Bethesda)">
        <title>High quality genome of the basidiomycete yeast Dioszegia hungarica PDD-24b-2 isolated from cloud water.</title>
        <authorList>
            <person name="Jarrige D."/>
            <person name="Haridas S."/>
            <person name="Bleykasten-Grosshans C."/>
            <person name="Joly M."/>
            <person name="Nadalig T."/>
            <person name="Sancelme M."/>
            <person name="Vuilleumier S."/>
            <person name="Grigoriev I.V."/>
            <person name="Amato P."/>
            <person name="Bringel F."/>
        </authorList>
    </citation>
    <scope>NUCLEOTIDE SEQUENCE</scope>
    <source>
        <strain evidence="2">PDD-24b-2</strain>
    </source>
</reference>
<feature type="compositionally biased region" description="Polar residues" evidence="1">
    <location>
        <begin position="476"/>
        <end position="485"/>
    </location>
</feature>
<accession>A0AA38HAT2</accession>
<feature type="region of interest" description="Disordered" evidence="1">
    <location>
        <begin position="569"/>
        <end position="609"/>
    </location>
</feature>
<name>A0AA38HAT2_9TREE</name>
<feature type="compositionally biased region" description="Gly residues" evidence="1">
    <location>
        <begin position="386"/>
        <end position="396"/>
    </location>
</feature>
<organism evidence="2 3">
    <name type="scientific">Dioszegia hungarica</name>
    <dbReference type="NCBI Taxonomy" id="4972"/>
    <lineage>
        <taxon>Eukaryota</taxon>
        <taxon>Fungi</taxon>
        <taxon>Dikarya</taxon>
        <taxon>Basidiomycota</taxon>
        <taxon>Agaricomycotina</taxon>
        <taxon>Tremellomycetes</taxon>
        <taxon>Tremellales</taxon>
        <taxon>Bulleribasidiaceae</taxon>
        <taxon>Dioszegia</taxon>
    </lineage>
</organism>
<evidence type="ECO:0000313" key="3">
    <source>
        <dbReference type="Proteomes" id="UP001164286"/>
    </source>
</evidence>
<dbReference type="EMBL" id="JAKWFO010000005">
    <property type="protein sequence ID" value="KAI9635756.1"/>
    <property type="molecule type" value="Genomic_DNA"/>
</dbReference>
<feature type="region of interest" description="Disordered" evidence="1">
    <location>
        <begin position="476"/>
        <end position="524"/>
    </location>
</feature>
<evidence type="ECO:0000313" key="2">
    <source>
        <dbReference type="EMBL" id="KAI9635756.1"/>
    </source>
</evidence>
<evidence type="ECO:0000256" key="1">
    <source>
        <dbReference type="SAM" id="MobiDB-lite"/>
    </source>
</evidence>
<dbReference type="GeneID" id="77732143"/>
<protein>
    <submittedName>
        <fullName evidence="2">Uncharacterized protein</fullName>
    </submittedName>
</protein>
<feature type="compositionally biased region" description="Gly residues" evidence="1">
    <location>
        <begin position="595"/>
        <end position="606"/>
    </location>
</feature>